<proteinExistence type="inferred from homology"/>
<organism evidence="4 5">
    <name type="scientific">Triplophysa rosa</name>
    <name type="common">Cave loach</name>
    <dbReference type="NCBI Taxonomy" id="992332"/>
    <lineage>
        <taxon>Eukaryota</taxon>
        <taxon>Metazoa</taxon>
        <taxon>Chordata</taxon>
        <taxon>Craniata</taxon>
        <taxon>Vertebrata</taxon>
        <taxon>Euteleostomi</taxon>
        <taxon>Actinopterygii</taxon>
        <taxon>Neopterygii</taxon>
        <taxon>Teleostei</taxon>
        <taxon>Ostariophysi</taxon>
        <taxon>Cypriniformes</taxon>
        <taxon>Nemacheilidae</taxon>
        <taxon>Triplophysa</taxon>
    </lineage>
</organism>
<evidence type="ECO:0000256" key="1">
    <source>
        <dbReference type="ARBA" id="ARBA00010251"/>
    </source>
</evidence>
<feature type="compositionally biased region" description="Basic and acidic residues" evidence="2">
    <location>
        <begin position="828"/>
        <end position="858"/>
    </location>
</feature>
<name>A0A9W7WJR2_TRIRA</name>
<comment type="similarity">
    <text evidence="1">Belongs to the Niban family.</text>
</comment>
<dbReference type="PANTHER" id="PTHR14392">
    <property type="entry name" value="NIBAN FAMILY MEMBER"/>
    <property type="match status" value="1"/>
</dbReference>
<accession>A0A9W7WJR2</accession>
<comment type="caution">
    <text evidence="4">The sequence shown here is derived from an EMBL/GenBank/DDBJ whole genome shotgun (WGS) entry which is preliminary data.</text>
</comment>
<dbReference type="OrthoDB" id="9010513at2759"/>
<evidence type="ECO:0000313" key="4">
    <source>
        <dbReference type="EMBL" id="KAI7799863.1"/>
    </source>
</evidence>
<feature type="region of interest" description="Disordered" evidence="2">
    <location>
        <begin position="826"/>
        <end position="858"/>
    </location>
</feature>
<reference evidence="4" key="1">
    <citation type="submission" date="2021-02" db="EMBL/GenBank/DDBJ databases">
        <title>Comparative genomics reveals that relaxation of natural selection precedes convergent phenotypic evolution of cavefish.</title>
        <authorList>
            <person name="Peng Z."/>
        </authorList>
    </citation>
    <scope>NUCLEOTIDE SEQUENCE</scope>
    <source>
        <tissue evidence="4">Muscle</tissue>
    </source>
</reference>
<dbReference type="AlphaFoldDB" id="A0A9W7WJR2"/>
<evidence type="ECO:0000313" key="5">
    <source>
        <dbReference type="Proteomes" id="UP001059041"/>
    </source>
</evidence>
<dbReference type="Pfam" id="PF26086">
    <property type="entry name" value="Niban2"/>
    <property type="match status" value="1"/>
</dbReference>
<dbReference type="InterPro" id="IPR026088">
    <property type="entry name" value="Niban-like"/>
</dbReference>
<dbReference type="InterPro" id="IPR059060">
    <property type="entry name" value="Niban_1/2/3_dom"/>
</dbReference>
<feature type="compositionally biased region" description="Polar residues" evidence="2">
    <location>
        <begin position="621"/>
        <end position="640"/>
    </location>
</feature>
<keyword evidence="5" id="KW-1185">Reference proteome</keyword>
<feature type="region of interest" description="Disordered" evidence="2">
    <location>
        <begin position="730"/>
        <end position="751"/>
    </location>
</feature>
<evidence type="ECO:0000259" key="3">
    <source>
        <dbReference type="Pfam" id="PF26086"/>
    </source>
</evidence>
<feature type="domain" description="Niban 1/2/3" evidence="3">
    <location>
        <begin position="334"/>
        <end position="497"/>
    </location>
</feature>
<dbReference type="Proteomes" id="UP001059041">
    <property type="component" value="Linkage Group LG15"/>
</dbReference>
<sequence>MGSASSLLDEKRANYLKGQVDARFNEFATIYRKQYFLAFLSHVQDELQQHKEQHTKLLNQKNPLEPGTVLYEENLMFFEDGKRWKHRFVVVRANYILECHKSYKAFMKGYPPLLRLVPTGGTVFTSEQKYMEMLDQCCPFTSNVKGDFVPLEESMPGQYPLYLRLPYRKDHYFCLYKEDQQTEFLSILSDCIRHQNKDFLKKNTCEVKAFLKALQFYRQEKGQYESWDMLIGSDVRVLANLFMEDLMPYLETELQPFLKTRKTDRRRIWFMTMEAAYFRMNEHLLERLNTLKKECKDMVKEKEVFMRSDMDQIISSRAFLEGKLKAMVAEPATKYCAEHVQPYLPAVLEEVMVPISLGFTEARQLSEGMMEQLCEDFQESDQSEELQQALFKMSMANLQSCYEKVSKLSDHIQELQPTFNYPVKGLQNSTEIDIKQLMENVEYTYELLLRKALEDPSINFGTAIQKASNRVLKQFDYDSSTVRKKIFQDALISITLPSIKKHLAPSFKEELPKLEQHIFADYSNFINVENVYEDVLQQILEKEVLLVVNEAASKKKYNLLTESRYNFSLSSLSSTPPNSPGYLKSSPNPSTALPPYPLLNNGLKASRTFSGEPEQEMKGVGQSSLKSKNAQPNTTLSQDLPKSAPVTVKADVGQNKTLLDENVDDVFVTADEKTTKQTATSMNTSAETRPELITDDLVSSGPIGKVTEALQQAATSRTKEANVPTAVISPVNVTSSSGGEAELTAPPAGEEDNISPIAVCLPIKNAGVNKMDDADDIIEKLSGSQQIINPEISSSDPVKEAKPLDCVQEIRDLVVEVTEIEEIIQPSKDNEESIQKTLSKDNEENIPKMLSEDHESVV</sequence>
<dbReference type="CDD" id="cd23949">
    <property type="entry name" value="Niban-like"/>
    <property type="match status" value="1"/>
</dbReference>
<dbReference type="Pfam" id="PF26089">
    <property type="entry name" value="PH_Niban2"/>
    <property type="match status" value="1"/>
</dbReference>
<dbReference type="PANTHER" id="PTHR14392:SF3">
    <property type="entry name" value="PROTEIN NIBAN 1"/>
    <property type="match status" value="1"/>
</dbReference>
<evidence type="ECO:0000256" key="2">
    <source>
        <dbReference type="SAM" id="MobiDB-lite"/>
    </source>
</evidence>
<protein>
    <recommendedName>
        <fullName evidence="3">Niban 1/2/3 domain-containing protein</fullName>
    </recommendedName>
</protein>
<gene>
    <name evidence="4" type="ORF">IRJ41_013439</name>
</gene>
<dbReference type="EMBL" id="JAFHDT010000015">
    <property type="protein sequence ID" value="KAI7799863.1"/>
    <property type="molecule type" value="Genomic_DNA"/>
</dbReference>
<feature type="region of interest" description="Disordered" evidence="2">
    <location>
        <begin position="570"/>
        <end position="647"/>
    </location>
</feature>